<dbReference type="AlphaFoldDB" id="A0A6N2JXZ2"/>
<evidence type="ECO:0000256" key="1">
    <source>
        <dbReference type="SAM" id="MobiDB-lite"/>
    </source>
</evidence>
<gene>
    <name evidence="2" type="ORF">SVIM_LOCUS7447</name>
</gene>
<organism evidence="2">
    <name type="scientific">Salix viminalis</name>
    <name type="common">Common osier</name>
    <name type="synonym">Basket willow</name>
    <dbReference type="NCBI Taxonomy" id="40686"/>
    <lineage>
        <taxon>Eukaryota</taxon>
        <taxon>Viridiplantae</taxon>
        <taxon>Streptophyta</taxon>
        <taxon>Embryophyta</taxon>
        <taxon>Tracheophyta</taxon>
        <taxon>Spermatophyta</taxon>
        <taxon>Magnoliopsida</taxon>
        <taxon>eudicotyledons</taxon>
        <taxon>Gunneridae</taxon>
        <taxon>Pentapetalae</taxon>
        <taxon>rosids</taxon>
        <taxon>fabids</taxon>
        <taxon>Malpighiales</taxon>
        <taxon>Salicaceae</taxon>
        <taxon>Saliceae</taxon>
        <taxon>Salix</taxon>
    </lineage>
</organism>
<sequence>MTIGKDPVGMQQDKCGQTRTVPSKLMSRELGSICMIKVARLKMTLNKSSGEDDSKRKMISVRRQCFMETAPVSLLNFTVARTERVGEYSPRACRLARIN</sequence>
<evidence type="ECO:0000313" key="2">
    <source>
        <dbReference type="EMBL" id="VFU20667.1"/>
    </source>
</evidence>
<name>A0A6N2JXZ2_SALVM</name>
<accession>A0A6N2JXZ2</accession>
<protein>
    <submittedName>
        <fullName evidence="2">Uncharacterized protein</fullName>
    </submittedName>
</protein>
<feature type="region of interest" description="Disordered" evidence="1">
    <location>
        <begin position="1"/>
        <end position="21"/>
    </location>
</feature>
<dbReference type="EMBL" id="CAADRP010000001">
    <property type="protein sequence ID" value="VFU20667.1"/>
    <property type="molecule type" value="Genomic_DNA"/>
</dbReference>
<reference evidence="2" key="1">
    <citation type="submission" date="2019-03" db="EMBL/GenBank/DDBJ databases">
        <authorList>
            <person name="Mank J."/>
            <person name="Almeida P."/>
        </authorList>
    </citation>
    <scope>NUCLEOTIDE SEQUENCE</scope>
    <source>
        <strain evidence="2">78183</strain>
    </source>
</reference>
<proteinExistence type="predicted"/>